<comment type="cofactor">
    <cofactor evidence="2">
        <name>thiamine diphosphate</name>
        <dbReference type="ChEBI" id="CHEBI:58937"/>
    </cofactor>
</comment>
<keyword evidence="14" id="KW-1185">Reference proteome</keyword>
<keyword evidence="7" id="KW-0210">Decarboxylase</keyword>
<dbReference type="InterPro" id="IPR011766">
    <property type="entry name" value="TPP_enzyme_TPP-bd"/>
</dbReference>
<dbReference type="PANTHER" id="PTHR43452">
    <property type="entry name" value="PYRUVATE DECARBOXYLASE"/>
    <property type="match status" value="1"/>
</dbReference>
<keyword evidence="9" id="KW-0786">Thiamine pyrophosphate</keyword>
<evidence type="ECO:0000256" key="1">
    <source>
        <dbReference type="ARBA" id="ARBA00001920"/>
    </source>
</evidence>
<dbReference type="Pfam" id="PF02775">
    <property type="entry name" value="TPP_enzyme_C"/>
    <property type="match status" value="1"/>
</dbReference>
<dbReference type="PROSITE" id="PS00187">
    <property type="entry name" value="TPP_ENZYMES"/>
    <property type="match status" value="1"/>
</dbReference>
<dbReference type="PIRSF" id="PIRSF036565">
    <property type="entry name" value="Pyruvt_ip_decrb"/>
    <property type="match status" value="1"/>
</dbReference>
<dbReference type="InterPro" id="IPR047214">
    <property type="entry name" value="TPP_PDC_IPDC"/>
</dbReference>
<evidence type="ECO:0000256" key="2">
    <source>
        <dbReference type="ARBA" id="ARBA00001964"/>
    </source>
</evidence>
<dbReference type="InterPro" id="IPR029061">
    <property type="entry name" value="THDP-binding"/>
</dbReference>
<keyword evidence="6" id="KW-0479">Metal-binding</keyword>
<evidence type="ECO:0000256" key="10">
    <source>
        <dbReference type="ARBA" id="ARBA00023239"/>
    </source>
</evidence>
<dbReference type="EMBL" id="JBHMDM010000004">
    <property type="protein sequence ID" value="MFB9377100.1"/>
    <property type="molecule type" value="Genomic_DNA"/>
</dbReference>
<evidence type="ECO:0000256" key="7">
    <source>
        <dbReference type="ARBA" id="ARBA00022793"/>
    </source>
</evidence>
<dbReference type="InterPro" id="IPR012001">
    <property type="entry name" value="Thiamin_PyroP_enz_TPP-bd_dom"/>
</dbReference>
<dbReference type="Gene3D" id="3.40.50.970">
    <property type="match status" value="2"/>
</dbReference>
<proteinExistence type="inferred from homology"/>
<keyword evidence="8" id="KW-0460">Magnesium</keyword>
<reference evidence="13 14" key="1">
    <citation type="submission" date="2024-09" db="EMBL/GenBank/DDBJ databases">
        <authorList>
            <person name="Sun Q."/>
            <person name="Mori K."/>
        </authorList>
    </citation>
    <scope>NUCLEOTIDE SEQUENCE [LARGE SCALE GENOMIC DNA]</scope>
    <source>
        <strain evidence="13 14">TISTR 1856</strain>
    </source>
</reference>
<comment type="caution">
    <text evidence="13">The sequence shown here is derived from an EMBL/GenBank/DDBJ whole genome shotgun (WGS) entry which is preliminary data.</text>
</comment>
<evidence type="ECO:0000256" key="8">
    <source>
        <dbReference type="ARBA" id="ARBA00022842"/>
    </source>
</evidence>
<dbReference type="InterPro" id="IPR012110">
    <property type="entry name" value="PDC/IPDC-like"/>
</dbReference>
<dbReference type="Gene3D" id="3.40.50.1220">
    <property type="entry name" value="TPP-binding domain"/>
    <property type="match status" value="1"/>
</dbReference>
<comment type="function">
    <text evidence="3">Decarboxylates branched-chain and aromatic alpha-keto acids to aldehydes.</text>
</comment>
<feature type="domain" description="Thiamine pyrophosphate enzyme N-terminal TPP-binding" evidence="12">
    <location>
        <begin position="8"/>
        <end position="121"/>
    </location>
</feature>
<gene>
    <name evidence="13" type="ORF">ACFFVI_08965</name>
</gene>
<dbReference type="SUPFAM" id="SSF52467">
    <property type="entry name" value="DHS-like NAD/FAD-binding domain"/>
    <property type="match status" value="1"/>
</dbReference>
<dbReference type="PANTHER" id="PTHR43452:SF30">
    <property type="entry name" value="PYRUVATE DECARBOXYLASE ISOZYME 1-RELATED"/>
    <property type="match status" value="1"/>
</dbReference>
<dbReference type="CDD" id="cd07038">
    <property type="entry name" value="TPP_PYR_PDC_IPDC_like"/>
    <property type="match status" value="1"/>
</dbReference>
<sequence length="566" mass="59201">MTEQTISVGGYLATRLQQLGIGHLFGLPGDFNLGLLDELLGAGRGPVPLRWIGSSNELNAGYAADGYARIRRGPAAVVTTYGVGELSLVNALAGSFAEDVPVVSIVGMPSTAAQSAGLLLHHSLADGDHGHFVRIAAEVCAEAVVVRAEHAARTIDRVLRRAVDSSKPVYLGVPADVARVPVNAAALARPLRLLRSDVEAAAEFRAALTEHLSGSTGLTVLAGPRLHRRHLEDRVRAVAAHGGVRVATQSASKAMLDESHPATLGVYAGEFTVAPATRAAVDGAAAGGTERLVLAGVVLTDFLTGRFTHGFDPDAVVDLQLDHARVAGAEFHGVHLEESLGILEEIVAARTGAVTARAEVRASSARPITGDAPLAHAEFWPILQDWLAPGTLLVAEAGTSFYGALELTLPDGCDLLGQPVWSSIGYTLPAALGAVLAAPDRETVLLIGDGSAQLTVNELGRLLEQGSRTTGPAPTIFLLNNEGYTVERAIASPEAVYQDVLAWNWTQLPAALGAPATAVFRAATSADLTKVLAERRADPQRPALIEVVLPRDDAPELLKVLARSIR</sequence>
<comment type="similarity">
    <text evidence="4">Belongs to the TPP enzyme family.</text>
</comment>
<evidence type="ECO:0000256" key="5">
    <source>
        <dbReference type="ARBA" id="ARBA00020054"/>
    </source>
</evidence>
<evidence type="ECO:0000256" key="3">
    <source>
        <dbReference type="ARBA" id="ARBA00002938"/>
    </source>
</evidence>
<dbReference type="InterPro" id="IPR000399">
    <property type="entry name" value="TPP-bd_CS"/>
</dbReference>
<name>A0ABV5LSN4_9ACTN</name>
<evidence type="ECO:0000259" key="11">
    <source>
        <dbReference type="Pfam" id="PF02775"/>
    </source>
</evidence>
<comment type="cofactor">
    <cofactor evidence="1">
        <name>a metal cation</name>
        <dbReference type="ChEBI" id="CHEBI:25213"/>
    </cofactor>
</comment>
<protein>
    <recommendedName>
        <fullName evidence="5">Alpha-keto-acid decarboxylase</fullName>
    </recommendedName>
</protein>
<keyword evidence="10" id="KW-0456">Lyase</keyword>
<dbReference type="Pfam" id="PF02776">
    <property type="entry name" value="TPP_enzyme_N"/>
    <property type="match status" value="1"/>
</dbReference>
<evidence type="ECO:0000256" key="9">
    <source>
        <dbReference type="ARBA" id="ARBA00023052"/>
    </source>
</evidence>
<dbReference type="SUPFAM" id="SSF52518">
    <property type="entry name" value="Thiamin diphosphate-binding fold (THDP-binding)"/>
    <property type="match status" value="2"/>
</dbReference>
<evidence type="ECO:0000256" key="4">
    <source>
        <dbReference type="ARBA" id="ARBA00007812"/>
    </source>
</evidence>
<dbReference type="CDD" id="cd02005">
    <property type="entry name" value="TPP_PDC_IPDC"/>
    <property type="match status" value="1"/>
</dbReference>
<evidence type="ECO:0000313" key="13">
    <source>
        <dbReference type="EMBL" id="MFB9377100.1"/>
    </source>
</evidence>
<organism evidence="13 14">
    <name type="scientific">Kineococcus gynurae</name>
    <dbReference type="NCBI Taxonomy" id="452979"/>
    <lineage>
        <taxon>Bacteria</taxon>
        <taxon>Bacillati</taxon>
        <taxon>Actinomycetota</taxon>
        <taxon>Actinomycetes</taxon>
        <taxon>Kineosporiales</taxon>
        <taxon>Kineosporiaceae</taxon>
        <taxon>Kineococcus</taxon>
    </lineage>
</organism>
<evidence type="ECO:0000259" key="12">
    <source>
        <dbReference type="Pfam" id="PF02776"/>
    </source>
</evidence>
<evidence type="ECO:0000313" key="14">
    <source>
        <dbReference type="Proteomes" id="UP001589748"/>
    </source>
</evidence>
<dbReference type="Proteomes" id="UP001589748">
    <property type="component" value="Unassembled WGS sequence"/>
</dbReference>
<dbReference type="InterPro" id="IPR029035">
    <property type="entry name" value="DHS-like_NAD/FAD-binding_dom"/>
</dbReference>
<dbReference type="RefSeq" id="WP_380135140.1">
    <property type="nucleotide sequence ID" value="NZ_JBHLUI010000003.1"/>
</dbReference>
<evidence type="ECO:0000256" key="6">
    <source>
        <dbReference type="ARBA" id="ARBA00022723"/>
    </source>
</evidence>
<dbReference type="InterPro" id="IPR047213">
    <property type="entry name" value="TPP_PYR_PDC_IPDC-like"/>
</dbReference>
<accession>A0ABV5LSN4</accession>
<feature type="domain" description="Thiamine pyrophosphate enzyme TPP-binding" evidence="11">
    <location>
        <begin position="418"/>
        <end position="547"/>
    </location>
</feature>